<dbReference type="AlphaFoldDB" id="A0A6L8VKH8"/>
<feature type="chain" id="PRO_5026679037" description="Peptidoglycan binding-like domain-containing protein" evidence="1">
    <location>
        <begin position="20"/>
        <end position="355"/>
    </location>
</feature>
<accession>A0A6L8VKH8</accession>
<comment type="caution">
    <text evidence="2">The sequence shown here is derived from an EMBL/GenBank/DDBJ whole genome shotgun (WGS) entry which is preliminary data.</text>
</comment>
<reference evidence="2 3" key="1">
    <citation type="submission" date="2020-01" db="EMBL/GenBank/DDBJ databases">
        <title>Frigidibacter albus SP32T (=CGMCC 1.13995T).</title>
        <authorList>
            <person name="Liao X."/>
        </authorList>
    </citation>
    <scope>NUCLEOTIDE SEQUENCE [LARGE SCALE GENOMIC DNA]</scope>
    <source>
        <strain evidence="2 3">SP32</strain>
    </source>
</reference>
<dbReference type="InterPro" id="IPR036365">
    <property type="entry name" value="PGBD-like_sf"/>
</dbReference>
<dbReference type="SUPFAM" id="SSF47090">
    <property type="entry name" value="PGBD-like"/>
    <property type="match status" value="1"/>
</dbReference>
<sequence>MSLLRATIAYVLLAGSALATPAAGVRCVQDQLNASGFDAGVADGQIGSRTRVALAAFSAETGFPTGKAFTKGTAVAICRQIGLARPELKAFWPSRTATLDVVAEPGISPAVLAIIKSRSPKIHAEAASRLGLELAGTDKVIVGTSAQSLRRMISEQIDYRILNLDQDLQEDCASFRNVSGGAAPGIVWVCVNPEARLASGIEYDWLEFFLAHEILHLIQYQVSGTVEPGASTSEALRDEGPVWLQEGLAQVFANTVATDATEAEYRDIMESRFEGAALPELSGLEDRPALARDQTTVYRAGAIGASDLVIEHGYLPFGQFYESLGEGLTWDQAFGQAFGVPPSVFYQSYENRFRD</sequence>
<evidence type="ECO:0000313" key="3">
    <source>
        <dbReference type="Proteomes" id="UP000477083"/>
    </source>
</evidence>
<dbReference type="Gene3D" id="1.10.101.10">
    <property type="entry name" value="PGBD-like superfamily/PGBD"/>
    <property type="match status" value="1"/>
</dbReference>
<dbReference type="InterPro" id="IPR036366">
    <property type="entry name" value="PGBDSf"/>
</dbReference>
<feature type="signal peptide" evidence="1">
    <location>
        <begin position="1"/>
        <end position="19"/>
    </location>
</feature>
<dbReference type="EMBL" id="WWNR01000008">
    <property type="protein sequence ID" value="MZQ90092.1"/>
    <property type="molecule type" value="Genomic_DNA"/>
</dbReference>
<dbReference type="Proteomes" id="UP000477083">
    <property type="component" value="Unassembled WGS sequence"/>
</dbReference>
<evidence type="ECO:0000313" key="2">
    <source>
        <dbReference type="EMBL" id="MZQ90092.1"/>
    </source>
</evidence>
<evidence type="ECO:0008006" key="4">
    <source>
        <dbReference type="Google" id="ProtNLM"/>
    </source>
</evidence>
<evidence type="ECO:0000256" key="1">
    <source>
        <dbReference type="SAM" id="SignalP"/>
    </source>
</evidence>
<name>A0A6L8VKH8_9RHOB</name>
<keyword evidence="1" id="KW-0732">Signal</keyword>
<protein>
    <recommendedName>
        <fullName evidence="4">Peptidoglycan binding-like domain-containing protein</fullName>
    </recommendedName>
</protein>
<proteinExistence type="predicted"/>
<dbReference type="OrthoDB" id="7866866at2"/>
<dbReference type="RefSeq" id="WP_161347362.1">
    <property type="nucleotide sequence ID" value="NZ_BMGW01000008.1"/>
</dbReference>
<gene>
    <name evidence="2" type="ORF">GS660_13440</name>
</gene>
<organism evidence="2 3">
    <name type="scientific">Frigidibacter albus</name>
    <dbReference type="NCBI Taxonomy" id="1465486"/>
    <lineage>
        <taxon>Bacteria</taxon>
        <taxon>Pseudomonadati</taxon>
        <taxon>Pseudomonadota</taxon>
        <taxon>Alphaproteobacteria</taxon>
        <taxon>Rhodobacterales</taxon>
        <taxon>Paracoccaceae</taxon>
        <taxon>Frigidibacter</taxon>
    </lineage>
</organism>
<keyword evidence="3" id="KW-1185">Reference proteome</keyword>